<dbReference type="AlphaFoldDB" id="A0A6J3LZK6"/>
<feature type="compositionally biased region" description="Low complexity" evidence="1">
    <location>
        <begin position="212"/>
        <end position="223"/>
    </location>
</feature>
<sequence length="524" mass="57432">MTSQSSDDRAKLLTFVAQLQGRKGSQASPSSALGLSNASMSRQQGSIASTSSITTNSNEGYASFSLPSPLVTNNYTRRSSPLPSHTSSQGVAPSSQMDSETSEYKGPLLRGTPEQLAAARELSKSNKNKQGVERHLHDRPVVLRNAAPVLPRAAPVVTRSAAPVASRTAVRVAAHVLRPAATPAPTLTSPPKNASPLHVFDFSTIPKHDGDNSSNSWQNFSSQAREANPHPSSGHAVGTPPHVRKRSENIAPSTKPVAGKELVFDKIAAKQPEKESNEQRLPQGTSPREVDTIRVQRAVEDLTRAKPPAEHGSKESNDMVTVQRERRDSVMPKPEAAPAVVQHDAKTYSNEISNGHNMTWSPEITPLKNKMSQLEDENHGLKTEMRAMRLSAEAFAKSSEKHLHEVILKVKLEQLETERRVEKLYQAEEKRQLRGTSQAPYHVLVKSSDHPECTVQVVPTMKIIHLVRRIRLALSLLPEQSLLPQIQVEGHRERVEGEDTIASLGLVENACVHFSYEKTETTDV</sequence>
<feature type="compositionally biased region" description="Low complexity" evidence="1">
    <location>
        <begin position="182"/>
        <end position="191"/>
    </location>
</feature>
<feature type="compositionally biased region" description="Basic and acidic residues" evidence="1">
    <location>
        <begin position="262"/>
        <end position="278"/>
    </location>
</feature>
<evidence type="ECO:0000256" key="1">
    <source>
        <dbReference type="SAM" id="MobiDB-lite"/>
    </source>
</evidence>
<feature type="compositionally biased region" description="Polar residues" evidence="1">
    <location>
        <begin position="23"/>
        <end position="45"/>
    </location>
</feature>
<keyword evidence="2" id="KW-1185">Reference proteome</keyword>
<dbReference type="Proteomes" id="UP000504637">
    <property type="component" value="Unplaced"/>
</dbReference>
<feature type="compositionally biased region" description="Low complexity" evidence="1">
    <location>
        <begin position="46"/>
        <end position="58"/>
    </location>
</feature>
<evidence type="ECO:0000313" key="2">
    <source>
        <dbReference type="Proteomes" id="UP000504637"/>
    </source>
</evidence>
<feature type="compositionally biased region" description="Polar residues" evidence="1">
    <location>
        <begin position="70"/>
        <end position="99"/>
    </location>
</feature>
<reference evidence="3" key="2">
    <citation type="submission" date="2020-04" db="EMBL/GenBank/DDBJ databases">
        <authorList>
            <consortium name="NCBI Genome Project"/>
        </authorList>
    </citation>
    <scope>NUCLEOTIDE SEQUENCE</scope>
    <source>
        <strain evidence="3">CBS 342.82</strain>
    </source>
</reference>
<feature type="region of interest" description="Disordered" evidence="1">
    <location>
        <begin position="19"/>
        <end position="108"/>
    </location>
</feature>
<protein>
    <recommendedName>
        <fullName evidence="4">Ubiquitin-like domain-containing protein</fullName>
    </recommendedName>
</protein>
<gene>
    <name evidence="3" type="ORF">K489DRAFT_411606</name>
</gene>
<reference evidence="3" key="1">
    <citation type="submission" date="2020-01" db="EMBL/GenBank/DDBJ databases">
        <authorList>
            <consortium name="DOE Joint Genome Institute"/>
            <person name="Haridas S."/>
            <person name="Albert R."/>
            <person name="Binder M."/>
            <person name="Bloem J."/>
            <person name="Labutti K."/>
            <person name="Salamov A."/>
            <person name="Andreopoulos B."/>
            <person name="Baker S.E."/>
            <person name="Barry K."/>
            <person name="Bills G."/>
            <person name="Bluhm B.H."/>
            <person name="Cannon C."/>
            <person name="Castanera R."/>
            <person name="Culley D.E."/>
            <person name="Daum C."/>
            <person name="Ezra D."/>
            <person name="Gonzalez J.B."/>
            <person name="Henrissat B."/>
            <person name="Kuo A."/>
            <person name="Liang C."/>
            <person name="Lipzen A."/>
            <person name="Lutzoni F."/>
            <person name="Magnuson J."/>
            <person name="Mondo S."/>
            <person name="Nolan M."/>
            <person name="Ohm R."/>
            <person name="Pangilinan J."/>
            <person name="Park H.-J."/>
            <person name="Ramirez L."/>
            <person name="Alfaro M."/>
            <person name="Sun H."/>
            <person name="Tritt A."/>
            <person name="Yoshinaga Y."/>
            <person name="Zwiers L.-H."/>
            <person name="Turgeon B.G."/>
            <person name="Goodwin S.B."/>
            <person name="Spatafora J.W."/>
            <person name="Crous P.W."/>
            <person name="Grigoriev I.V."/>
        </authorList>
    </citation>
    <scope>NUCLEOTIDE SEQUENCE</scope>
    <source>
        <strain evidence="3">CBS 342.82</strain>
    </source>
</reference>
<evidence type="ECO:0000313" key="3">
    <source>
        <dbReference type="RefSeq" id="XP_033458261.1"/>
    </source>
</evidence>
<name>A0A6J3LZK6_9PEZI</name>
<reference evidence="3" key="3">
    <citation type="submission" date="2025-08" db="UniProtKB">
        <authorList>
            <consortium name="RefSeq"/>
        </authorList>
    </citation>
    <scope>IDENTIFICATION</scope>
    <source>
        <strain evidence="3">CBS 342.82</strain>
    </source>
</reference>
<feature type="region of interest" description="Disordered" evidence="1">
    <location>
        <begin position="182"/>
        <end position="290"/>
    </location>
</feature>
<dbReference type="GeneID" id="54365622"/>
<accession>A0A6J3LZK6</accession>
<evidence type="ECO:0008006" key="4">
    <source>
        <dbReference type="Google" id="ProtNLM"/>
    </source>
</evidence>
<dbReference type="RefSeq" id="XP_033458261.1">
    <property type="nucleotide sequence ID" value="XM_033607823.1"/>
</dbReference>
<proteinExistence type="predicted"/>
<organism evidence="3">
    <name type="scientific">Dissoconium aciculare CBS 342.82</name>
    <dbReference type="NCBI Taxonomy" id="1314786"/>
    <lineage>
        <taxon>Eukaryota</taxon>
        <taxon>Fungi</taxon>
        <taxon>Dikarya</taxon>
        <taxon>Ascomycota</taxon>
        <taxon>Pezizomycotina</taxon>
        <taxon>Dothideomycetes</taxon>
        <taxon>Dothideomycetidae</taxon>
        <taxon>Mycosphaerellales</taxon>
        <taxon>Dissoconiaceae</taxon>
        <taxon>Dissoconium</taxon>
    </lineage>
</organism>